<reference evidence="2 3" key="1">
    <citation type="journal article" date="2016" name="Int. J. Syst. Evol. Microbiol.">
        <title>Arsenicitalea aurantiaca gen. nov., sp. nov., a new member of the family Hyphomicrobiaceae, isolated from high-arsenic sediment.</title>
        <authorList>
            <person name="Mu Y."/>
            <person name="Zhou L."/>
            <person name="Zeng X.C."/>
            <person name="Liu L."/>
            <person name="Pan Y."/>
            <person name="Chen X."/>
            <person name="Wang J."/>
            <person name="Li S."/>
            <person name="Li W.J."/>
            <person name="Wang Y."/>
        </authorList>
    </citation>
    <scope>NUCLEOTIDE SEQUENCE [LARGE SCALE GENOMIC DNA]</scope>
    <source>
        <strain evidence="2 3">42-50</strain>
    </source>
</reference>
<keyword evidence="1" id="KW-1133">Transmembrane helix</keyword>
<gene>
    <name evidence="2" type="ORF">EMQ25_03225</name>
</gene>
<evidence type="ECO:0000313" key="3">
    <source>
        <dbReference type="Proteomes" id="UP000281547"/>
    </source>
</evidence>
<feature type="transmembrane region" description="Helical" evidence="1">
    <location>
        <begin position="12"/>
        <end position="32"/>
    </location>
</feature>
<dbReference type="RefSeq" id="WP_127187100.1">
    <property type="nucleotide sequence ID" value="NZ_RZNJ01000001.1"/>
</dbReference>
<keyword evidence="1" id="KW-0812">Transmembrane</keyword>
<proteinExistence type="predicted"/>
<comment type="caution">
    <text evidence="2">The sequence shown here is derived from an EMBL/GenBank/DDBJ whole genome shotgun (WGS) entry which is preliminary data.</text>
</comment>
<accession>A0A433XLM5</accession>
<organism evidence="2 3">
    <name type="scientific">Arsenicitalea aurantiaca</name>
    <dbReference type="NCBI Taxonomy" id="1783274"/>
    <lineage>
        <taxon>Bacteria</taxon>
        <taxon>Pseudomonadati</taxon>
        <taxon>Pseudomonadota</taxon>
        <taxon>Alphaproteobacteria</taxon>
        <taxon>Hyphomicrobiales</taxon>
        <taxon>Devosiaceae</taxon>
        <taxon>Arsenicitalea</taxon>
    </lineage>
</organism>
<dbReference type="Proteomes" id="UP000281547">
    <property type="component" value="Unassembled WGS sequence"/>
</dbReference>
<keyword evidence="1" id="KW-0472">Membrane</keyword>
<keyword evidence="3" id="KW-1185">Reference proteome</keyword>
<evidence type="ECO:0000313" key="2">
    <source>
        <dbReference type="EMBL" id="RUT34980.1"/>
    </source>
</evidence>
<sequence length="77" mass="8116">MFDKIHWGRGLLILGLGLFALGTLPATLLFLLPALGEGFLGALAVLLTLSAAPLGVIFFSVGALLLLLGWVERRGRS</sequence>
<feature type="transmembrane region" description="Helical" evidence="1">
    <location>
        <begin position="38"/>
        <end position="71"/>
    </location>
</feature>
<name>A0A433XLM5_9HYPH</name>
<protein>
    <submittedName>
        <fullName evidence="2">Uncharacterized protein</fullName>
    </submittedName>
</protein>
<dbReference type="AlphaFoldDB" id="A0A433XLM5"/>
<evidence type="ECO:0000256" key="1">
    <source>
        <dbReference type="SAM" id="Phobius"/>
    </source>
</evidence>
<dbReference type="EMBL" id="RZNJ01000001">
    <property type="protein sequence ID" value="RUT34980.1"/>
    <property type="molecule type" value="Genomic_DNA"/>
</dbReference>